<comment type="caution">
    <text evidence="2">The sequence shown here is derived from an EMBL/GenBank/DDBJ whole genome shotgun (WGS) entry which is preliminary data.</text>
</comment>
<gene>
    <name evidence="2" type="ORF">NE237_007898</name>
</gene>
<dbReference type="EMBL" id="JAMYWD010000004">
    <property type="protein sequence ID" value="KAJ4974724.1"/>
    <property type="molecule type" value="Genomic_DNA"/>
</dbReference>
<keyword evidence="3" id="KW-1185">Reference proteome</keyword>
<dbReference type="PANTHER" id="PTHR31205">
    <property type="entry name" value="ACTIN CROSS-LINKING PROTEIN (DUF569)"/>
    <property type="match status" value="1"/>
</dbReference>
<dbReference type="PANTHER" id="PTHR31205:SF69">
    <property type="entry name" value="ACTIN CROSS-LINKING PROTEIN (DUF569)"/>
    <property type="match status" value="1"/>
</dbReference>
<dbReference type="GO" id="GO:0000166">
    <property type="term" value="F:nucleotide binding"/>
    <property type="evidence" value="ECO:0007669"/>
    <property type="project" value="UniProtKB-KW"/>
</dbReference>
<reference evidence="2" key="1">
    <citation type="journal article" date="2023" name="Plant J.">
        <title>The genome of the king protea, Protea cynaroides.</title>
        <authorList>
            <person name="Chang J."/>
            <person name="Duong T.A."/>
            <person name="Schoeman C."/>
            <person name="Ma X."/>
            <person name="Roodt D."/>
            <person name="Barker N."/>
            <person name="Li Z."/>
            <person name="Van de Peer Y."/>
            <person name="Mizrachi E."/>
        </authorList>
    </citation>
    <scope>NUCLEOTIDE SEQUENCE</scope>
    <source>
        <tissue evidence="2">Young leaves</tissue>
    </source>
</reference>
<feature type="domain" description="DUF569" evidence="1">
    <location>
        <begin position="50"/>
        <end position="102"/>
    </location>
</feature>
<dbReference type="Proteomes" id="UP001141806">
    <property type="component" value="Unassembled WGS sequence"/>
</dbReference>
<sequence length="215" mass="24363">MAGALVSNVVQQLATIIEKETEQEVQLESLRHFLKIQTVLKDAEERQIKDKSVQYWLQELKDVKLRSLEGTFLRANGGPPPWRSSITHDVPHCPATQDRVLWHVEVVDNVEADESFADFQSQISSLFSNDLMDSEPDSPLSTASNKSSKFSFSALMKSPKLSLPKSPRKSLTALESEKDNSYHESFANQVRFLSLSPSCFLFLSAFCSTHRYFDF</sequence>
<dbReference type="AlphaFoldDB" id="A0A9Q0KR18"/>
<dbReference type="InterPro" id="IPR007679">
    <property type="entry name" value="DUF569"/>
</dbReference>
<accession>A0A9Q0KR18</accession>
<dbReference type="Pfam" id="PF04601">
    <property type="entry name" value="DUF569"/>
    <property type="match status" value="1"/>
</dbReference>
<evidence type="ECO:0000259" key="1">
    <source>
        <dbReference type="Pfam" id="PF04601"/>
    </source>
</evidence>
<name>A0A9Q0KR18_9MAGN</name>
<evidence type="ECO:0000313" key="3">
    <source>
        <dbReference type="Proteomes" id="UP001141806"/>
    </source>
</evidence>
<organism evidence="2 3">
    <name type="scientific">Protea cynaroides</name>
    <dbReference type="NCBI Taxonomy" id="273540"/>
    <lineage>
        <taxon>Eukaryota</taxon>
        <taxon>Viridiplantae</taxon>
        <taxon>Streptophyta</taxon>
        <taxon>Embryophyta</taxon>
        <taxon>Tracheophyta</taxon>
        <taxon>Spermatophyta</taxon>
        <taxon>Magnoliopsida</taxon>
        <taxon>Proteales</taxon>
        <taxon>Proteaceae</taxon>
        <taxon>Protea</taxon>
    </lineage>
</organism>
<proteinExistence type="predicted"/>
<protein>
    <recommendedName>
        <fullName evidence="1">DUF569 domain-containing protein</fullName>
    </recommendedName>
</protein>
<dbReference type="GO" id="GO:0006952">
    <property type="term" value="P:defense response"/>
    <property type="evidence" value="ECO:0007669"/>
    <property type="project" value="UniProtKB-KW"/>
</dbReference>
<evidence type="ECO:0000313" key="2">
    <source>
        <dbReference type="EMBL" id="KAJ4974724.1"/>
    </source>
</evidence>